<dbReference type="Proteomes" id="UP000567179">
    <property type="component" value="Unassembled WGS sequence"/>
</dbReference>
<keyword evidence="3" id="KW-1185">Reference proteome</keyword>
<feature type="domain" description="RRM" evidence="1">
    <location>
        <begin position="19"/>
        <end position="86"/>
    </location>
</feature>
<evidence type="ECO:0000313" key="3">
    <source>
        <dbReference type="Proteomes" id="UP000567179"/>
    </source>
</evidence>
<organism evidence="2 3">
    <name type="scientific">Psilocybe cf. subviscida</name>
    <dbReference type="NCBI Taxonomy" id="2480587"/>
    <lineage>
        <taxon>Eukaryota</taxon>
        <taxon>Fungi</taxon>
        <taxon>Dikarya</taxon>
        <taxon>Basidiomycota</taxon>
        <taxon>Agaricomycotina</taxon>
        <taxon>Agaricomycetes</taxon>
        <taxon>Agaricomycetidae</taxon>
        <taxon>Agaricales</taxon>
        <taxon>Agaricineae</taxon>
        <taxon>Strophariaceae</taxon>
        <taxon>Psilocybe</taxon>
    </lineage>
</organism>
<dbReference type="Gene3D" id="3.30.70.330">
    <property type="match status" value="1"/>
</dbReference>
<sequence>MATQGIRKTVKAVEDATHILLKGLPLSMTSNDVKRALKGISGIDRVDLQYKHFRPTGKAIVTMTLPDFTDSAVAACKRLPFRGYELEAMPIVDPASPAPTPGDVSSKSFNRYKESLGDGLSAGVIPGKTVTLSGFNGRTTTDAVRHLVSNFKLRKAKDLAPVQRVPMYVFLYFSWFSVDLAPLQPREKVLDVCKVLRSS</sequence>
<dbReference type="EMBL" id="JAACJJ010000001">
    <property type="protein sequence ID" value="KAF5331015.1"/>
    <property type="molecule type" value="Genomic_DNA"/>
</dbReference>
<dbReference type="SUPFAM" id="SSF54928">
    <property type="entry name" value="RNA-binding domain, RBD"/>
    <property type="match status" value="1"/>
</dbReference>
<proteinExistence type="predicted"/>
<reference evidence="2 3" key="1">
    <citation type="journal article" date="2020" name="ISME J.">
        <title>Uncovering the hidden diversity of litter-decomposition mechanisms in mushroom-forming fungi.</title>
        <authorList>
            <person name="Floudas D."/>
            <person name="Bentzer J."/>
            <person name="Ahren D."/>
            <person name="Johansson T."/>
            <person name="Persson P."/>
            <person name="Tunlid A."/>
        </authorList>
    </citation>
    <scope>NUCLEOTIDE SEQUENCE [LARGE SCALE GENOMIC DNA]</scope>
    <source>
        <strain evidence="2 3">CBS 101986</strain>
    </source>
</reference>
<dbReference type="AlphaFoldDB" id="A0A8H5FBL9"/>
<protein>
    <recommendedName>
        <fullName evidence="1">RRM domain-containing protein</fullName>
    </recommendedName>
</protein>
<dbReference type="InterPro" id="IPR035979">
    <property type="entry name" value="RBD_domain_sf"/>
</dbReference>
<dbReference type="GO" id="GO:0003723">
    <property type="term" value="F:RNA binding"/>
    <property type="evidence" value="ECO:0007669"/>
    <property type="project" value="InterPro"/>
</dbReference>
<evidence type="ECO:0000259" key="1">
    <source>
        <dbReference type="Pfam" id="PF00076"/>
    </source>
</evidence>
<dbReference type="Pfam" id="PF00076">
    <property type="entry name" value="RRM_1"/>
    <property type="match status" value="1"/>
</dbReference>
<dbReference type="InterPro" id="IPR000504">
    <property type="entry name" value="RRM_dom"/>
</dbReference>
<gene>
    <name evidence="2" type="ORF">D9619_005585</name>
</gene>
<dbReference type="InterPro" id="IPR012677">
    <property type="entry name" value="Nucleotide-bd_a/b_plait_sf"/>
</dbReference>
<comment type="caution">
    <text evidence="2">The sequence shown here is derived from an EMBL/GenBank/DDBJ whole genome shotgun (WGS) entry which is preliminary data.</text>
</comment>
<accession>A0A8H5FBL9</accession>
<evidence type="ECO:0000313" key="2">
    <source>
        <dbReference type="EMBL" id="KAF5331015.1"/>
    </source>
</evidence>
<name>A0A8H5FBL9_9AGAR</name>
<dbReference type="OrthoDB" id="5541797at2759"/>